<dbReference type="AlphaFoldDB" id="A0A7W9AJK9"/>
<dbReference type="SMART" id="SM00448">
    <property type="entry name" value="REC"/>
    <property type="match status" value="1"/>
</dbReference>
<dbReference type="SUPFAM" id="SSF52172">
    <property type="entry name" value="CheY-like"/>
    <property type="match status" value="1"/>
</dbReference>
<name>A0A7W9AJK9_9SPHN</name>
<dbReference type="PANTHER" id="PTHR44591">
    <property type="entry name" value="STRESS RESPONSE REGULATOR PROTEIN 1"/>
    <property type="match status" value="1"/>
</dbReference>
<dbReference type="PROSITE" id="PS50110">
    <property type="entry name" value="RESPONSE_REGULATORY"/>
    <property type="match status" value="1"/>
</dbReference>
<feature type="domain" description="Response regulatory" evidence="3">
    <location>
        <begin position="14"/>
        <end position="128"/>
    </location>
</feature>
<dbReference type="Pfam" id="PF00072">
    <property type="entry name" value="Response_reg"/>
    <property type="match status" value="1"/>
</dbReference>
<proteinExistence type="predicted"/>
<dbReference type="Gene3D" id="3.40.50.2300">
    <property type="match status" value="1"/>
</dbReference>
<sequence>MDVATGALMVERPKILLLEDDPGVRRSLQLLLQAQGLDVRAYASGVSLLADETTAGAICLVADYRLEDLDGIAVLSRLRAKHWDGPAILITAFPTEALRRRALVAGFAVVMEKPLRPRALTETLSRMVSRTKGEA</sequence>
<keyword evidence="1 2" id="KW-0597">Phosphoprotein</keyword>
<organism evidence="4 5">
    <name type="scientific">Sphingobium boeckii</name>
    <dbReference type="NCBI Taxonomy" id="1082345"/>
    <lineage>
        <taxon>Bacteria</taxon>
        <taxon>Pseudomonadati</taxon>
        <taxon>Pseudomonadota</taxon>
        <taxon>Alphaproteobacteria</taxon>
        <taxon>Sphingomonadales</taxon>
        <taxon>Sphingomonadaceae</taxon>
        <taxon>Sphingobium</taxon>
    </lineage>
</organism>
<comment type="caution">
    <text evidence="4">The sequence shown here is derived from an EMBL/GenBank/DDBJ whole genome shotgun (WGS) entry which is preliminary data.</text>
</comment>
<dbReference type="GO" id="GO:0000160">
    <property type="term" value="P:phosphorelay signal transduction system"/>
    <property type="evidence" value="ECO:0007669"/>
    <property type="project" value="InterPro"/>
</dbReference>
<dbReference type="RefSeq" id="WP_246350694.1">
    <property type="nucleotide sequence ID" value="NZ_JACIJC010000004.1"/>
</dbReference>
<protein>
    <submittedName>
        <fullName evidence="4">FixJ family two-component response regulator</fullName>
    </submittedName>
</protein>
<dbReference type="Proteomes" id="UP000549617">
    <property type="component" value="Unassembled WGS sequence"/>
</dbReference>
<dbReference type="InterPro" id="IPR001789">
    <property type="entry name" value="Sig_transdc_resp-reg_receiver"/>
</dbReference>
<evidence type="ECO:0000259" key="3">
    <source>
        <dbReference type="PROSITE" id="PS50110"/>
    </source>
</evidence>
<keyword evidence="5" id="KW-1185">Reference proteome</keyword>
<gene>
    <name evidence="4" type="ORF">FHS49_002680</name>
</gene>
<feature type="modified residue" description="4-aspartylphosphate" evidence="2">
    <location>
        <position position="63"/>
    </location>
</feature>
<evidence type="ECO:0000256" key="2">
    <source>
        <dbReference type="PROSITE-ProRule" id="PRU00169"/>
    </source>
</evidence>
<reference evidence="4 5" key="1">
    <citation type="submission" date="2020-08" db="EMBL/GenBank/DDBJ databases">
        <title>Genomic Encyclopedia of Type Strains, Phase IV (KMG-IV): sequencing the most valuable type-strain genomes for metagenomic binning, comparative biology and taxonomic classification.</title>
        <authorList>
            <person name="Goeker M."/>
        </authorList>
    </citation>
    <scope>NUCLEOTIDE SEQUENCE [LARGE SCALE GENOMIC DNA]</scope>
    <source>
        <strain evidence="4 5">DSM 25079</strain>
    </source>
</reference>
<accession>A0A7W9AJK9</accession>
<evidence type="ECO:0000313" key="4">
    <source>
        <dbReference type="EMBL" id="MBB5686656.1"/>
    </source>
</evidence>
<evidence type="ECO:0000313" key="5">
    <source>
        <dbReference type="Proteomes" id="UP000549617"/>
    </source>
</evidence>
<dbReference type="PANTHER" id="PTHR44591:SF25">
    <property type="entry name" value="CHEMOTAXIS TWO-COMPONENT RESPONSE REGULATOR"/>
    <property type="match status" value="1"/>
</dbReference>
<dbReference type="EMBL" id="JACIJC010000004">
    <property type="protein sequence ID" value="MBB5686656.1"/>
    <property type="molecule type" value="Genomic_DNA"/>
</dbReference>
<dbReference type="InterPro" id="IPR050595">
    <property type="entry name" value="Bact_response_regulator"/>
</dbReference>
<evidence type="ECO:0000256" key="1">
    <source>
        <dbReference type="ARBA" id="ARBA00022553"/>
    </source>
</evidence>
<dbReference type="InterPro" id="IPR011006">
    <property type="entry name" value="CheY-like_superfamily"/>
</dbReference>